<dbReference type="AlphaFoldDB" id="A0A927GCC4"/>
<keyword evidence="3" id="KW-1185">Reference proteome</keyword>
<comment type="caution">
    <text evidence="2">The sequence shown here is derived from an EMBL/GenBank/DDBJ whole genome shotgun (WGS) entry which is preliminary data.</text>
</comment>
<dbReference type="Pfam" id="PF00805">
    <property type="entry name" value="Pentapeptide"/>
    <property type="match status" value="4"/>
</dbReference>
<dbReference type="RefSeq" id="WP_191038247.1">
    <property type="nucleotide sequence ID" value="NZ_JACXAA010000002.1"/>
</dbReference>
<dbReference type="Gene3D" id="2.160.20.80">
    <property type="entry name" value="E3 ubiquitin-protein ligase SopA"/>
    <property type="match status" value="2"/>
</dbReference>
<reference evidence="2" key="1">
    <citation type="submission" date="2020-09" db="EMBL/GenBank/DDBJ databases">
        <authorList>
            <person name="Kim M.K."/>
        </authorList>
    </citation>
    <scope>NUCLEOTIDE SEQUENCE</scope>
    <source>
        <strain evidence="2">BT704</strain>
    </source>
</reference>
<dbReference type="PANTHER" id="PTHR47485:SF1">
    <property type="entry name" value="THYLAKOID LUMENAL 17.4 KDA PROTEIN, CHLOROPLASTIC"/>
    <property type="match status" value="1"/>
</dbReference>
<keyword evidence="1" id="KW-0677">Repeat</keyword>
<protein>
    <submittedName>
        <fullName evidence="2">Pentapeptide repeat-containing protein</fullName>
    </submittedName>
</protein>
<evidence type="ECO:0000313" key="2">
    <source>
        <dbReference type="EMBL" id="MBD2752617.1"/>
    </source>
</evidence>
<accession>A0A927GCC4</accession>
<dbReference type="EMBL" id="JACXAA010000002">
    <property type="protein sequence ID" value="MBD2752617.1"/>
    <property type="molecule type" value="Genomic_DNA"/>
</dbReference>
<sequence>MADQALIDILKQGSQVWNRWWEDNNRPSVDLSEANLSRAQLSGIHLSGANLAGANLSEAYLQEAWLDSANLTGANLYMAMLEEVNFFQANLTGANFMAANLIEGFLNYANLTGTDFTCANLAVAKLNRAILEGTIFVEADLGSVNLACCELAGLNFAGANFMMAHLQGSDLTGAKLTGAQFYGAFLHDTNLTGADLTGADLTNAILVDATIEQTALTGCKIYGLSAWNLKGTPLDQSNLIITQNCDPTITVDDLEVAQFIHLLLNNKKVRSVIDTITAKTVLILGRFTEERKAVLDALRDEIRKHNYLPIVHDVAGPDNRDITETVSTLAHMAKFVIADITDAKSIPQELMAIVPNLPSVPVQPLLLASQNEYGMFEHFRRYPWVLNTYLYDNIDNLINSMEESIIQPIETWLANNR</sequence>
<dbReference type="PANTHER" id="PTHR47485">
    <property type="entry name" value="THYLAKOID LUMENAL 17.4 KDA PROTEIN, CHLOROPLASTIC"/>
    <property type="match status" value="1"/>
</dbReference>
<dbReference type="Proteomes" id="UP000653797">
    <property type="component" value="Unassembled WGS sequence"/>
</dbReference>
<name>A0A927GCC4_9BACT</name>
<dbReference type="InterPro" id="IPR001646">
    <property type="entry name" value="5peptide_repeat"/>
</dbReference>
<evidence type="ECO:0000256" key="1">
    <source>
        <dbReference type="ARBA" id="ARBA00022737"/>
    </source>
</evidence>
<gene>
    <name evidence="2" type="ORF">IC230_06940</name>
</gene>
<dbReference type="SUPFAM" id="SSF141571">
    <property type="entry name" value="Pentapeptide repeat-like"/>
    <property type="match status" value="1"/>
</dbReference>
<proteinExistence type="predicted"/>
<organism evidence="2 3">
    <name type="scientific">Spirosoma validum</name>
    <dbReference type="NCBI Taxonomy" id="2771355"/>
    <lineage>
        <taxon>Bacteria</taxon>
        <taxon>Pseudomonadati</taxon>
        <taxon>Bacteroidota</taxon>
        <taxon>Cytophagia</taxon>
        <taxon>Cytophagales</taxon>
        <taxon>Cytophagaceae</taxon>
        <taxon>Spirosoma</taxon>
    </lineage>
</organism>
<evidence type="ECO:0000313" key="3">
    <source>
        <dbReference type="Proteomes" id="UP000653797"/>
    </source>
</evidence>